<dbReference type="Gene3D" id="3.10.50.40">
    <property type="match status" value="1"/>
</dbReference>
<dbReference type="InterPro" id="IPR046357">
    <property type="entry name" value="PPIase_dom_sf"/>
</dbReference>
<dbReference type="RefSeq" id="WP_116724658.1">
    <property type="nucleotide sequence ID" value="NZ_QCZI01000007.1"/>
</dbReference>
<evidence type="ECO:0000313" key="2">
    <source>
        <dbReference type="EMBL" id="PWA05346.1"/>
    </source>
</evidence>
<feature type="signal peptide" evidence="1">
    <location>
        <begin position="1"/>
        <end position="19"/>
    </location>
</feature>
<protein>
    <submittedName>
        <fullName evidence="2">FKBP-type peptidylprolyl isomerase</fullName>
    </submittedName>
</protein>
<dbReference type="AlphaFoldDB" id="A0A2U1JJK4"/>
<comment type="caution">
    <text evidence="2">The sequence shown here is derived from an EMBL/GenBank/DDBJ whole genome shotgun (WGS) entry which is preliminary data.</text>
</comment>
<sequence length="325" mass="36236">MNKFKLYFLLISVTFVLFSCNKSDTVASVPLREYGVQNSTDKETIENYLRTYYIESVMNHPGFTDDQDVKLTKIPVNGSQPSIMSLLDSPTFPKLSIKKVRLHDIDYEVYYLKFRADNDVDGKSPCRVDEVLAAYSGSYLTNKSTTTNSITVTDITSTVFETVLYPQQRLALDRTIRGWAEIFPLFKTGSFDATPSPDPASYLNFGAGVMFLPSGLAYYNVTTSTIPAYSSLVFSFKLYDMKRADQDGDGILSVDEDLNGDGDFTNDDTDGDGVQNYLDIDDDGDGYLTKNEIKINGVLPTSYDLIQDCSGTTNGIKKHLNKTCH</sequence>
<organism evidence="2 3">
    <name type="scientific">Flavobacterium psychrotolerans</name>
    <dbReference type="NCBI Taxonomy" id="2169410"/>
    <lineage>
        <taxon>Bacteria</taxon>
        <taxon>Pseudomonadati</taxon>
        <taxon>Bacteroidota</taxon>
        <taxon>Flavobacteriia</taxon>
        <taxon>Flavobacteriales</taxon>
        <taxon>Flavobacteriaceae</taxon>
        <taxon>Flavobacterium</taxon>
    </lineage>
</organism>
<evidence type="ECO:0000313" key="3">
    <source>
        <dbReference type="Proteomes" id="UP000245449"/>
    </source>
</evidence>
<dbReference type="PROSITE" id="PS51257">
    <property type="entry name" value="PROKAR_LIPOPROTEIN"/>
    <property type="match status" value="1"/>
</dbReference>
<evidence type="ECO:0000256" key="1">
    <source>
        <dbReference type="SAM" id="SignalP"/>
    </source>
</evidence>
<dbReference type="GO" id="GO:0003755">
    <property type="term" value="F:peptidyl-prolyl cis-trans isomerase activity"/>
    <property type="evidence" value="ECO:0007669"/>
    <property type="project" value="InterPro"/>
</dbReference>
<dbReference type="EMBL" id="QCZI01000007">
    <property type="protein sequence ID" value="PWA05346.1"/>
    <property type="molecule type" value="Genomic_DNA"/>
</dbReference>
<feature type="chain" id="PRO_5015576961" evidence="1">
    <location>
        <begin position="20"/>
        <end position="325"/>
    </location>
</feature>
<dbReference type="OrthoDB" id="1424215at2"/>
<keyword evidence="2" id="KW-0413">Isomerase</keyword>
<proteinExistence type="predicted"/>
<keyword evidence="1" id="KW-0732">Signal</keyword>
<dbReference type="Proteomes" id="UP000245449">
    <property type="component" value="Unassembled WGS sequence"/>
</dbReference>
<gene>
    <name evidence="2" type="ORF">DB895_07015</name>
</gene>
<name>A0A2U1JJK4_9FLAO</name>
<reference evidence="2 3" key="1">
    <citation type="submission" date="2018-04" db="EMBL/GenBank/DDBJ databases">
        <title>Flavobacterium sp. nov., isolated from glacier ice.</title>
        <authorList>
            <person name="Liu Q."/>
            <person name="Xin Y.-H."/>
        </authorList>
    </citation>
    <scope>NUCLEOTIDE SEQUENCE [LARGE SCALE GENOMIC DNA]</scope>
    <source>
        <strain evidence="2 3">RB1R5</strain>
    </source>
</reference>
<keyword evidence="3" id="KW-1185">Reference proteome</keyword>
<accession>A0A2U1JJK4</accession>